<feature type="compositionally biased region" description="Low complexity" evidence="1">
    <location>
        <begin position="317"/>
        <end position="334"/>
    </location>
</feature>
<evidence type="ECO:0000259" key="2">
    <source>
        <dbReference type="Pfam" id="PF24032"/>
    </source>
</evidence>
<organism evidence="3 4">
    <name type="scientific">Yanshouia hominis</name>
    <dbReference type="NCBI Taxonomy" id="2763673"/>
    <lineage>
        <taxon>Bacteria</taxon>
        <taxon>Bacillati</taxon>
        <taxon>Bacillota</taxon>
        <taxon>Clostridia</taxon>
        <taxon>Eubacteriales</taxon>
        <taxon>Oscillospiraceae</taxon>
        <taxon>Yanshouia</taxon>
    </lineage>
</organism>
<evidence type="ECO:0000313" key="4">
    <source>
        <dbReference type="Proteomes" id="UP000658131"/>
    </source>
</evidence>
<name>A0ABR7NHC9_9FIRM</name>
<dbReference type="Proteomes" id="UP000658131">
    <property type="component" value="Unassembled WGS sequence"/>
</dbReference>
<comment type="caution">
    <text evidence="3">The sequence shown here is derived from an EMBL/GenBank/DDBJ whole genome shotgun (WGS) entry which is preliminary data.</text>
</comment>
<evidence type="ECO:0000256" key="1">
    <source>
        <dbReference type="SAM" id="MobiDB-lite"/>
    </source>
</evidence>
<proteinExistence type="predicted"/>
<sequence length="351" mass="36851">MTLTLTNSSGSFDITKLVSTVQWSGSCTQCARTLSFGLLADGAPDCSLGCHVSMSENGTGLFTGIVLTRTRSTASQVIDLTAFDYGIYLKQNQTSMKCVQMTPEAAAAAVCGEFGIPTGSLAAAGVPVSRKFFGKSLYEIIMAMYTEAAKQTGKKYFVRFSGTSLNVLEKGAAGRILVVKGGSNLIDASTTEDAQSLVNRAAVYDQNENLLSVMEDAASEALYGVMQKVVKQKQGEDANAAAADLLKGSGPEQRITVNCLGDASCTSGGSVMMQESTTGLCGRFFIDSDVHQWKNGIYTNKLVLNLNAVMDEKSAGEELAASGGSSGSPQSAGEYQQYLDNLHNKVSGEGG</sequence>
<protein>
    <recommendedName>
        <fullName evidence="2">YqbQ/XkdQ domain-containing protein</fullName>
    </recommendedName>
</protein>
<dbReference type="EMBL" id="JACRTB010000007">
    <property type="protein sequence ID" value="MBC8575814.1"/>
    <property type="molecule type" value="Genomic_DNA"/>
</dbReference>
<feature type="region of interest" description="Disordered" evidence="1">
    <location>
        <begin position="315"/>
        <end position="351"/>
    </location>
</feature>
<dbReference type="InterPro" id="IPR056937">
    <property type="entry name" value="YqbQ/XkdQ"/>
</dbReference>
<keyword evidence="4" id="KW-1185">Reference proteome</keyword>
<dbReference type="Pfam" id="PF24032">
    <property type="entry name" value="YQBQ"/>
    <property type="match status" value="1"/>
</dbReference>
<feature type="domain" description="YqbQ/XkdQ" evidence="2">
    <location>
        <begin position="21"/>
        <end position="304"/>
    </location>
</feature>
<dbReference type="RefSeq" id="WP_262399384.1">
    <property type="nucleotide sequence ID" value="NZ_JACRTB010000007.1"/>
</dbReference>
<evidence type="ECO:0000313" key="3">
    <source>
        <dbReference type="EMBL" id="MBC8575814.1"/>
    </source>
</evidence>
<gene>
    <name evidence="3" type="ORF">H8717_05230</name>
</gene>
<accession>A0ABR7NHC9</accession>
<reference evidence="3 4" key="1">
    <citation type="submission" date="2020-08" db="EMBL/GenBank/DDBJ databases">
        <title>Genome public.</title>
        <authorList>
            <person name="Liu C."/>
            <person name="Sun Q."/>
        </authorList>
    </citation>
    <scope>NUCLEOTIDE SEQUENCE [LARGE SCALE GENOMIC DNA]</scope>
    <source>
        <strain evidence="3 4">BX1</strain>
    </source>
</reference>